<evidence type="ECO:0000259" key="8">
    <source>
        <dbReference type="Pfam" id="PF10509"/>
    </source>
</evidence>
<dbReference type="eggNOG" id="KOG0631">
    <property type="taxonomic scope" value="Eukaryota"/>
</dbReference>
<dbReference type="Gene3D" id="1.20.1440.340">
    <property type="match status" value="1"/>
</dbReference>
<name>A0A1I7V8Y0_LOALO</name>
<dbReference type="InterPro" id="IPR019741">
    <property type="entry name" value="Galactokinase_CS"/>
</dbReference>
<reference evidence="11" key="2">
    <citation type="submission" date="2016-11" db="UniProtKB">
        <authorList>
            <consortium name="WormBaseParasite"/>
        </authorList>
    </citation>
    <scope>IDENTIFICATION</scope>
</reference>
<keyword evidence="3" id="KW-0547">Nucleotide-binding</keyword>
<dbReference type="InterPro" id="IPR019539">
    <property type="entry name" value="GalKase_N"/>
</dbReference>
<sequence>MLTSTVMDLDELKDEFRQRFNCRAKYIVRCPGRVNLIGEHIDYSGYGVLPMAISASTFILASLHDANEIVFQNINTTFKAHTYKFCDNWIGSEKPEWFHYFLCGWKGVLRRLNVLPKGMNVLVHGTIPTAAGLSSSSAVVCAAALITLALYTGRAFDVISKTEFAELCAEMERYVGVEGGGMDQAIEVLANEGSAMLINFNPLRFSPVTLPENALFAVIHSGEAFNKAAASQYNERVVECRLAAQIIAKICELESWKEIRTLGEVAHQLRKTAQEMIAVAEEVLSSRVYTKDDALSLLGISNANFNETVLSANTQHMKIFKLAQRAKHVYTEADRVRLFHEACKSGNVKEMGKLMNDSHTSCKELFECSCDKLDEVVENCLRNGALGARLTGAGWGGCAVALFDTKQPDLEVLFWSRPASGIQLIKCD</sequence>
<dbReference type="PIRSF" id="PIRSF000530">
    <property type="entry name" value="Galactokinase"/>
    <property type="match status" value="1"/>
</dbReference>
<dbReference type="NCBIfam" id="TIGR00131">
    <property type="entry name" value="gal_kin"/>
    <property type="match status" value="1"/>
</dbReference>
<feature type="domain" description="GHMP kinase C-terminal" evidence="7">
    <location>
        <begin position="340"/>
        <end position="408"/>
    </location>
</feature>
<dbReference type="FunCoup" id="A0A1I7V8Y0">
    <property type="interactions" value="2487"/>
</dbReference>
<dbReference type="Pfam" id="PF00288">
    <property type="entry name" value="GHMP_kinases_N"/>
    <property type="match status" value="1"/>
</dbReference>
<evidence type="ECO:0000259" key="6">
    <source>
        <dbReference type="Pfam" id="PF00288"/>
    </source>
</evidence>
<dbReference type="AlphaFoldDB" id="A0A1I7V8Y0"/>
<evidence type="ECO:0000313" key="9">
    <source>
        <dbReference type="EMBL" id="EFO23960.1"/>
    </source>
</evidence>
<evidence type="ECO:0000256" key="1">
    <source>
        <dbReference type="ARBA" id="ARBA00006566"/>
    </source>
</evidence>
<dbReference type="STRING" id="7209.A0A1I7V8Y0"/>
<comment type="similarity">
    <text evidence="1">Belongs to the GHMP kinase family. GalK subfamily.</text>
</comment>
<dbReference type="RefSeq" id="XP_003140107.1">
    <property type="nucleotide sequence ID" value="XM_003140059.2"/>
</dbReference>
<dbReference type="PANTHER" id="PTHR10457:SF7">
    <property type="entry name" value="GALACTOKINASE-RELATED"/>
    <property type="match status" value="1"/>
</dbReference>
<dbReference type="PANTHER" id="PTHR10457">
    <property type="entry name" value="MEVALONATE KINASE/GALACTOKINASE"/>
    <property type="match status" value="1"/>
</dbReference>
<dbReference type="InterPro" id="IPR000705">
    <property type="entry name" value="Galactokinase"/>
</dbReference>
<reference evidence="9 10" key="1">
    <citation type="submission" date="2012-04" db="EMBL/GenBank/DDBJ databases">
        <title>The Genome Sequence of Loa loa.</title>
        <authorList>
            <consortium name="The Broad Institute Genome Sequencing Platform"/>
            <consortium name="Broad Institute Genome Sequencing Center for Infectious Disease"/>
            <person name="Nutman T.B."/>
            <person name="Fink D.L."/>
            <person name="Russ C."/>
            <person name="Young S."/>
            <person name="Zeng Q."/>
            <person name="Gargeya S."/>
            <person name="Alvarado L."/>
            <person name="Berlin A."/>
            <person name="Chapman S.B."/>
            <person name="Chen Z."/>
            <person name="Freedman E."/>
            <person name="Gellesch M."/>
            <person name="Goldberg J."/>
            <person name="Griggs A."/>
            <person name="Gujja S."/>
            <person name="Heilman E.R."/>
            <person name="Heiman D."/>
            <person name="Howarth C."/>
            <person name="Mehta T."/>
            <person name="Neiman D."/>
            <person name="Pearson M."/>
            <person name="Roberts A."/>
            <person name="Saif S."/>
            <person name="Shea T."/>
            <person name="Shenoy N."/>
            <person name="Sisk P."/>
            <person name="Stolte C."/>
            <person name="Sykes S."/>
            <person name="White J."/>
            <person name="Yandava C."/>
            <person name="Haas B."/>
            <person name="Henn M.R."/>
            <person name="Nusbaum C."/>
            <person name="Birren B."/>
        </authorList>
    </citation>
    <scope>NUCLEOTIDE SEQUENCE [LARGE SCALE GENOMIC DNA]</scope>
</reference>
<dbReference type="InterPro" id="IPR036554">
    <property type="entry name" value="GHMP_kinase_C_sf"/>
</dbReference>
<dbReference type="PROSITE" id="PS00106">
    <property type="entry name" value="GALACTOKINASE"/>
    <property type="match status" value="1"/>
</dbReference>
<dbReference type="GO" id="GO:0006012">
    <property type="term" value="P:galactose metabolic process"/>
    <property type="evidence" value="ECO:0007669"/>
    <property type="project" value="InterPro"/>
</dbReference>
<accession>A0A1I7V8Y0</accession>
<evidence type="ECO:0000313" key="10">
    <source>
        <dbReference type="Proteomes" id="UP000095285"/>
    </source>
</evidence>
<keyword evidence="5" id="KW-0067">ATP-binding</keyword>
<feature type="domain" description="GHMP kinase N-terminal" evidence="6">
    <location>
        <begin position="101"/>
        <end position="189"/>
    </location>
</feature>
<dbReference type="InterPro" id="IPR006206">
    <property type="entry name" value="Mevalonate/galactokinase"/>
</dbReference>
<dbReference type="InterPro" id="IPR006204">
    <property type="entry name" value="GHMP_kinase_N_dom"/>
</dbReference>
<organism evidence="10 11">
    <name type="scientific">Loa loa</name>
    <name type="common">Eye worm</name>
    <name type="synonym">Filaria loa</name>
    <dbReference type="NCBI Taxonomy" id="7209"/>
    <lineage>
        <taxon>Eukaryota</taxon>
        <taxon>Metazoa</taxon>
        <taxon>Ecdysozoa</taxon>
        <taxon>Nematoda</taxon>
        <taxon>Chromadorea</taxon>
        <taxon>Rhabditida</taxon>
        <taxon>Spirurina</taxon>
        <taxon>Spiruromorpha</taxon>
        <taxon>Filarioidea</taxon>
        <taxon>Onchocercidae</taxon>
        <taxon>Loa</taxon>
    </lineage>
</organism>
<evidence type="ECO:0000256" key="3">
    <source>
        <dbReference type="ARBA" id="ARBA00022741"/>
    </source>
</evidence>
<dbReference type="GO" id="GO:0005524">
    <property type="term" value="F:ATP binding"/>
    <property type="evidence" value="ECO:0007669"/>
    <property type="project" value="UniProtKB-KW"/>
</dbReference>
<dbReference type="GO" id="GO:0004335">
    <property type="term" value="F:galactokinase activity"/>
    <property type="evidence" value="ECO:0007669"/>
    <property type="project" value="InterPro"/>
</dbReference>
<gene>
    <name evidence="9 11" type="ORF">LOAG_04522</name>
</gene>
<dbReference type="PRINTS" id="PR00473">
    <property type="entry name" value="GALCTOKINASE"/>
</dbReference>
<dbReference type="InterPro" id="IPR020568">
    <property type="entry name" value="Ribosomal_Su5_D2-typ_SF"/>
</dbReference>
<evidence type="ECO:0000259" key="7">
    <source>
        <dbReference type="Pfam" id="PF08544"/>
    </source>
</evidence>
<keyword evidence="10" id="KW-1185">Reference proteome</keyword>
<dbReference type="PRINTS" id="PR00959">
    <property type="entry name" value="MEVGALKINASE"/>
</dbReference>
<dbReference type="SUPFAM" id="SSF54211">
    <property type="entry name" value="Ribosomal protein S5 domain 2-like"/>
    <property type="match status" value="1"/>
</dbReference>
<dbReference type="InterPro" id="IPR013750">
    <property type="entry name" value="GHMP_kinase_C_dom"/>
</dbReference>
<proteinExistence type="inferred from homology"/>
<dbReference type="InterPro" id="IPR006203">
    <property type="entry name" value="GHMP_knse_ATP-bd_CS"/>
</dbReference>
<dbReference type="GO" id="GO:0005829">
    <property type="term" value="C:cytosol"/>
    <property type="evidence" value="ECO:0007669"/>
    <property type="project" value="TreeGrafter"/>
</dbReference>
<dbReference type="PROSITE" id="PS00627">
    <property type="entry name" value="GHMP_KINASES_ATP"/>
    <property type="match status" value="1"/>
</dbReference>
<evidence type="ECO:0000256" key="5">
    <source>
        <dbReference type="ARBA" id="ARBA00022840"/>
    </source>
</evidence>
<dbReference type="CTD" id="9941929"/>
<accession>A0A1S0U268</accession>
<dbReference type="InterPro" id="IPR014721">
    <property type="entry name" value="Ribsml_uS5_D2-typ_fold_subgr"/>
</dbReference>
<keyword evidence="4 9" id="KW-0418">Kinase</keyword>
<protein>
    <submittedName>
        <fullName evidence="9 11">Galactokinase</fullName>
    </submittedName>
</protein>
<feature type="domain" description="Galactokinase N-terminal" evidence="8">
    <location>
        <begin position="15"/>
        <end position="62"/>
    </location>
</feature>
<dbReference type="EMBL" id="JH712198">
    <property type="protein sequence ID" value="EFO23960.1"/>
    <property type="molecule type" value="Genomic_DNA"/>
</dbReference>
<dbReference type="Gene3D" id="3.30.230.10">
    <property type="match status" value="1"/>
</dbReference>
<evidence type="ECO:0000313" key="11">
    <source>
        <dbReference type="WBParaSite" id="EN70_11112"/>
    </source>
</evidence>
<dbReference type="Proteomes" id="UP000095285">
    <property type="component" value="Unassembled WGS sequence"/>
</dbReference>
<keyword evidence="2" id="KW-0808">Transferase</keyword>
<dbReference type="OrthoDB" id="187738at2759"/>
<dbReference type="Pfam" id="PF08544">
    <property type="entry name" value="GHMP_kinases_C"/>
    <property type="match status" value="1"/>
</dbReference>
<dbReference type="SUPFAM" id="SSF55060">
    <property type="entry name" value="GHMP Kinase, C-terminal domain"/>
    <property type="match status" value="1"/>
</dbReference>
<evidence type="ECO:0000256" key="2">
    <source>
        <dbReference type="ARBA" id="ARBA00022679"/>
    </source>
</evidence>
<dbReference type="OMA" id="GFHDTYF"/>
<dbReference type="WBParaSite" id="EN70_11112">
    <property type="protein sequence ID" value="EN70_11112"/>
    <property type="gene ID" value="EN70_11112"/>
</dbReference>
<dbReference type="InParanoid" id="A0A1I7V8Y0"/>
<evidence type="ECO:0000256" key="4">
    <source>
        <dbReference type="ARBA" id="ARBA00022777"/>
    </source>
</evidence>
<dbReference type="Gene3D" id="3.30.70.3170">
    <property type="match status" value="1"/>
</dbReference>
<dbReference type="KEGG" id="loa:LOAG_04522"/>
<dbReference type="Pfam" id="PF10509">
    <property type="entry name" value="GalKase_gal_bdg"/>
    <property type="match status" value="1"/>
</dbReference>
<dbReference type="GeneID" id="9941929"/>